<sequence length="337" mass="36008">MTLTDLTITGTGSYLPGTRLDVAAAAAGYPEDTDRIRATGYATVCAEETLYPADMALIAARSALAAAALEPHEIDLIAVTAIHRHGHKRLWSPASWLQSQLGSVGALPLTVNQGCNGQMLVLQVAGGYLTGRPRGNALVVATDQFASSGFDRFTADYGIVYGDGASAAVLSTGQEQPGWRVLAAHSVSAPELEGLHRADAPAPERPDLLRDEHDVRSAKRRFLKEKGREALTETTRSAVREIRKELLPDGDHPTLRRIVYPNLGLPLLQENYFPELPGGADRSLWDFGRTVGHLGSGDQIAGLDHLTAQGVYATGDRVLLLGAGAGFTWTGTLLELR</sequence>
<evidence type="ECO:0000256" key="1">
    <source>
        <dbReference type="ARBA" id="ARBA00022490"/>
    </source>
</evidence>
<feature type="domain" description="Beta-ketoacyl-[acyl-carrier-protein] synthase III C-terminal" evidence="4">
    <location>
        <begin position="281"/>
        <end position="335"/>
    </location>
</feature>
<keyword evidence="2 6" id="KW-0808">Transferase</keyword>
<keyword evidence="7" id="KW-1185">Reference proteome</keyword>
<dbReference type="Pfam" id="PF08541">
    <property type="entry name" value="ACP_syn_III_C"/>
    <property type="match status" value="1"/>
</dbReference>
<dbReference type="AlphaFoldDB" id="A0A387HCH8"/>
<evidence type="ECO:0000313" key="7">
    <source>
        <dbReference type="Proteomes" id="UP000271554"/>
    </source>
</evidence>
<evidence type="ECO:0000259" key="4">
    <source>
        <dbReference type="Pfam" id="PF08541"/>
    </source>
</evidence>
<keyword evidence="3 6" id="KW-0012">Acyltransferase</keyword>
<dbReference type="InterPro" id="IPR013747">
    <property type="entry name" value="ACP_syn_III_C"/>
</dbReference>
<dbReference type="Pfam" id="PF08545">
    <property type="entry name" value="ACP_syn_III"/>
    <property type="match status" value="1"/>
</dbReference>
<dbReference type="PANTHER" id="PTHR34069:SF2">
    <property type="entry name" value="BETA-KETOACYL-[ACYL-CARRIER-PROTEIN] SYNTHASE III"/>
    <property type="match status" value="1"/>
</dbReference>
<protein>
    <submittedName>
        <fullName evidence="6">3-oxoacyl-[acyl-carrier-protein] synthase 3</fullName>
        <ecNumber evidence="6">2.3.1.180</ecNumber>
    </submittedName>
</protein>
<dbReference type="GO" id="GO:0006633">
    <property type="term" value="P:fatty acid biosynthetic process"/>
    <property type="evidence" value="ECO:0007669"/>
    <property type="project" value="InterPro"/>
</dbReference>
<organism evidence="6 7">
    <name type="scientific">Streptomyces hundungensis</name>
    <dbReference type="NCBI Taxonomy" id="1077946"/>
    <lineage>
        <taxon>Bacteria</taxon>
        <taxon>Bacillati</taxon>
        <taxon>Actinomycetota</taxon>
        <taxon>Actinomycetes</taxon>
        <taxon>Kitasatosporales</taxon>
        <taxon>Streptomycetaceae</taxon>
        <taxon>Streptomyces</taxon>
    </lineage>
</organism>
<dbReference type="EC" id="2.3.1.180" evidence="6"/>
<keyword evidence="1" id="KW-0963">Cytoplasm</keyword>
<dbReference type="OrthoDB" id="7055207at2"/>
<dbReference type="InterPro" id="IPR013751">
    <property type="entry name" value="ACP_syn_III_N"/>
</dbReference>
<feature type="domain" description="Beta-ketoacyl-[acyl-carrier-protein] synthase III N-terminal" evidence="5">
    <location>
        <begin position="111"/>
        <end position="186"/>
    </location>
</feature>
<dbReference type="GO" id="GO:0033818">
    <property type="term" value="F:beta-ketoacyl-acyl-carrier-protein synthase III activity"/>
    <property type="evidence" value="ECO:0007669"/>
    <property type="project" value="UniProtKB-EC"/>
</dbReference>
<accession>A0A387HCH8</accession>
<evidence type="ECO:0000256" key="3">
    <source>
        <dbReference type="ARBA" id="ARBA00023315"/>
    </source>
</evidence>
<dbReference type="SUPFAM" id="SSF53901">
    <property type="entry name" value="Thiolase-like"/>
    <property type="match status" value="2"/>
</dbReference>
<proteinExistence type="predicted"/>
<dbReference type="PANTHER" id="PTHR34069">
    <property type="entry name" value="3-OXOACYL-[ACYL-CARRIER-PROTEIN] SYNTHASE 3"/>
    <property type="match status" value="1"/>
</dbReference>
<evidence type="ECO:0000259" key="5">
    <source>
        <dbReference type="Pfam" id="PF08545"/>
    </source>
</evidence>
<dbReference type="Gene3D" id="3.40.47.10">
    <property type="match status" value="2"/>
</dbReference>
<dbReference type="InterPro" id="IPR016039">
    <property type="entry name" value="Thiolase-like"/>
</dbReference>
<gene>
    <name evidence="6" type="primary">fabH_1</name>
    <name evidence="6" type="ORF">DWB77_00549</name>
</gene>
<dbReference type="RefSeq" id="WP_120719702.1">
    <property type="nucleotide sequence ID" value="NZ_CP032698.1"/>
</dbReference>
<name>A0A387HCH8_9ACTN</name>
<dbReference type="GO" id="GO:0004315">
    <property type="term" value="F:3-oxoacyl-[acyl-carrier-protein] synthase activity"/>
    <property type="evidence" value="ECO:0007669"/>
    <property type="project" value="InterPro"/>
</dbReference>
<dbReference type="GO" id="GO:0044550">
    <property type="term" value="P:secondary metabolite biosynthetic process"/>
    <property type="evidence" value="ECO:0007669"/>
    <property type="project" value="TreeGrafter"/>
</dbReference>
<dbReference type="Proteomes" id="UP000271554">
    <property type="component" value="Chromosome"/>
</dbReference>
<evidence type="ECO:0000313" key="6">
    <source>
        <dbReference type="EMBL" id="AYG78442.1"/>
    </source>
</evidence>
<reference evidence="6 7" key="1">
    <citation type="submission" date="2018-10" db="EMBL/GenBank/DDBJ databases">
        <title>Relationship between Morphology and Antimicrobial Activity in Streptomyces.</title>
        <authorList>
            <person name="Kang H.J."/>
            <person name="Kim S.B."/>
        </authorList>
    </citation>
    <scope>NUCLEOTIDE SEQUENCE [LARGE SCALE GENOMIC DNA]</scope>
    <source>
        <strain evidence="6 7">BH38</strain>
    </source>
</reference>
<dbReference type="CDD" id="cd00827">
    <property type="entry name" value="init_cond_enzymes"/>
    <property type="match status" value="1"/>
</dbReference>
<dbReference type="KEGG" id="shun:DWB77_00549"/>
<dbReference type="EMBL" id="CP032698">
    <property type="protein sequence ID" value="AYG78442.1"/>
    <property type="molecule type" value="Genomic_DNA"/>
</dbReference>
<evidence type="ECO:0000256" key="2">
    <source>
        <dbReference type="ARBA" id="ARBA00022679"/>
    </source>
</evidence>